<dbReference type="PANTHER" id="PTHR43283">
    <property type="entry name" value="BETA-LACTAMASE-RELATED"/>
    <property type="match status" value="1"/>
</dbReference>
<organism evidence="2 3">
    <name type="scientific">Wickerhamomyces ciferrii (strain ATCC 14091 / BCRC 22168 / CBS 111 / JCM 3599 / NBRC 0793 / NRRL Y-1031 F-60-10)</name>
    <name type="common">Yeast</name>
    <name type="synonym">Pichia ciferrii</name>
    <dbReference type="NCBI Taxonomy" id="1206466"/>
    <lineage>
        <taxon>Eukaryota</taxon>
        <taxon>Fungi</taxon>
        <taxon>Dikarya</taxon>
        <taxon>Ascomycota</taxon>
        <taxon>Saccharomycotina</taxon>
        <taxon>Saccharomycetes</taxon>
        <taxon>Phaffomycetales</taxon>
        <taxon>Wickerhamomycetaceae</taxon>
        <taxon>Wickerhamomyces</taxon>
    </lineage>
</organism>
<dbReference type="SUPFAM" id="SSF56601">
    <property type="entry name" value="beta-lactamase/transpeptidase-like"/>
    <property type="match status" value="1"/>
</dbReference>
<dbReference type="STRING" id="1206466.K0KLH3"/>
<dbReference type="EMBL" id="CAIF01000031">
    <property type="protein sequence ID" value="CCH41968.1"/>
    <property type="molecule type" value="Genomic_DNA"/>
</dbReference>
<gene>
    <name evidence="2" type="ORF">BN7_1507</name>
</gene>
<reference evidence="2 3" key="1">
    <citation type="journal article" date="2012" name="Eukaryot. Cell">
        <title>Draft genome sequence of Wickerhamomyces ciferrii NRRL Y-1031 F-60-10.</title>
        <authorList>
            <person name="Schneider J."/>
            <person name="Andrea H."/>
            <person name="Blom J."/>
            <person name="Jaenicke S."/>
            <person name="Ruckert C."/>
            <person name="Schorsch C."/>
            <person name="Szczepanowski R."/>
            <person name="Farwick M."/>
            <person name="Goesmann A."/>
            <person name="Puhler A."/>
            <person name="Schaffer S."/>
            <person name="Tauch A."/>
            <person name="Kohler T."/>
            <person name="Brinkrolf K."/>
        </authorList>
    </citation>
    <scope>NUCLEOTIDE SEQUENCE [LARGE SCALE GENOMIC DNA]</scope>
    <source>
        <strain evidence="3">ATCC 14091 / BCRC 22168 / CBS 111 / JCM 3599 / NBRC 0793 / NRRL Y-1031 F-60-10</strain>
    </source>
</reference>
<keyword evidence="3" id="KW-1185">Reference proteome</keyword>
<sequence>MPAPTTTSTFSQGAIERLQTLIKESVKDSHRDIPGVSVAITNSKGDDLFQYAAGKKGADSDEELTTDSIFWIASCTKLLASIALMQLVEKGVVDLDSSEQIEKYIPELKNLPIASNDEETNGLKLKPSTQKITLRHLLSHTSGLGYSFFSDVLKKYTKFFHIDEFDVSHERELLLPLLFEPGSNWAYGVGIDWAGVLLQRVTGQSLNDFITEHILNPLGVEESGMEPNETLRQKFVQMSYRDKTGKLSSTDHIYKKVIAGDYEKYFHSGGAGVFSKPKEYIKVLATILNDGVSPKTGERILQKETIDSMFVNQIQENPNFGRAGIESADEFLTNSIPDIYPQGDKPQGWGLSMYLNLHKTSTGRGNNSGWWCGLANLFWWIDRENDIAGFVGAQILPFADLNVMTLWFNIEKEIYSDLWKI</sequence>
<dbReference type="Pfam" id="PF00144">
    <property type="entry name" value="Beta-lactamase"/>
    <property type="match status" value="1"/>
</dbReference>
<accession>K0KLH3</accession>
<dbReference type="HOGENOM" id="CLU_020027_11_1_1"/>
<evidence type="ECO:0000313" key="3">
    <source>
        <dbReference type="Proteomes" id="UP000009328"/>
    </source>
</evidence>
<dbReference type="AlphaFoldDB" id="K0KLH3"/>
<dbReference type="eggNOG" id="ENOG502RXX3">
    <property type="taxonomic scope" value="Eukaryota"/>
</dbReference>
<evidence type="ECO:0000259" key="1">
    <source>
        <dbReference type="Pfam" id="PF00144"/>
    </source>
</evidence>
<feature type="domain" description="Beta-lactamase-related" evidence="1">
    <location>
        <begin position="22"/>
        <end position="391"/>
    </location>
</feature>
<evidence type="ECO:0000313" key="2">
    <source>
        <dbReference type="EMBL" id="CCH41968.1"/>
    </source>
</evidence>
<proteinExistence type="predicted"/>
<dbReference type="InterPro" id="IPR001466">
    <property type="entry name" value="Beta-lactam-related"/>
</dbReference>
<dbReference type="PANTHER" id="PTHR43283:SF3">
    <property type="entry name" value="BETA-LACTAMASE FAMILY PROTEIN (AFU_ORTHOLOGUE AFUA_5G07500)"/>
    <property type="match status" value="1"/>
</dbReference>
<name>K0KLH3_WICCF</name>
<dbReference type="InterPro" id="IPR050789">
    <property type="entry name" value="Diverse_Enzym_Activities"/>
</dbReference>
<dbReference type="Gene3D" id="3.40.710.10">
    <property type="entry name" value="DD-peptidase/beta-lactamase superfamily"/>
    <property type="match status" value="1"/>
</dbReference>
<comment type="caution">
    <text evidence="2">The sequence shown here is derived from an EMBL/GenBank/DDBJ whole genome shotgun (WGS) entry which is preliminary data.</text>
</comment>
<dbReference type="InterPro" id="IPR012338">
    <property type="entry name" value="Beta-lactam/transpept-like"/>
</dbReference>
<dbReference type="InParanoid" id="K0KLH3"/>
<dbReference type="Proteomes" id="UP000009328">
    <property type="component" value="Unassembled WGS sequence"/>
</dbReference>
<protein>
    <recommendedName>
        <fullName evidence="1">Beta-lactamase-related domain-containing protein</fullName>
    </recommendedName>
</protein>